<dbReference type="AlphaFoldDB" id="A0A8S1LV45"/>
<dbReference type="PROSITE" id="PS51186">
    <property type="entry name" value="GNAT"/>
    <property type="match status" value="1"/>
</dbReference>
<evidence type="ECO:0000259" key="4">
    <source>
        <dbReference type="PROSITE" id="PS51186"/>
    </source>
</evidence>
<feature type="domain" description="N-acetyltransferase" evidence="4">
    <location>
        <begin position="12"/>
        <end position="163"/>
    </location>
</feature>
<gene>
    <name evidence="5" type="ORF">PSON_ATCC_30995.1.T0290251</name>
</gene>
<evidence type="ECO:0000256" key="1">
    <source>
        <dbReference type="ARBA" id="ARBA00022679"/>
    </source>
</evidence>
<dbReference type="PANTHER" id="PTHR45896">
    <property type="entry name" value="N-ALPHA-ACETYLTRANSFERASE 30"/>
    <property type="match status" value="1"/>
</dbReference>
<keyword evidence="2" id="KW-0012">Acyltransferase</keyword>
<accession>A0A8S1LV45</accession>
<name>A0A8S1LV45_9CILI</name>
<dbReference type="PANTHER" id="PTHR45896:SF1">
    <property type="entry name" value="N-ALPHA-ACETYLTRANSFERASE 30"/>
    <property type="match status" value="1"/>
</dbReference>
<dbReference type="InterPro" id="IPR000182">
    <property type="entry name" value="GNAT_dom"/>
</dbReference>
<feature type="coiled-coil region" evidence="3">
    <location>
        <begin position="70"/>
        <end position="117"/>
    </location>
</feature>
<evidence type="ECO:0000313" key="5">
    <source>
        <dbReference type="EMBL" id="CAD8072608.1"/>
    </source>
</evidence>
<organism evidence="5 6">
    <name type="scientific">Paramecium sonneborni</name>
    <dbReference type="NCBI Taxonomy" id="65129"/>
    <lineage>
        <taxon>Eukaryota</taxon>
        <taxon>Sar</taxon>
        <taxon>Alveolata</taxon>
        <taxon>Ciliophora</taxon>
        <taxon>Intramacronucleata</taxon>
        <taxon>Oligohymenophorea</taxon>
        <taxon>Peniculida</taxon>
        <taxon>Parameciidae</taxon>
        <taxon>Paramecium</taxon>
    </lineage>
</organism>
<dbReference type="Pfam" id="PF00583">
    <property type="entry name" value="Acetyltransf_1"/>
    <property type="match status" value="1"/>
</dbReference>
<keyword evidence="1" id="KW-0808">Transferase</keyword>
<evidence type="ECO:0000256" key="2">
    <source>
        <dbReference type="ARBA" id="ARBA00023315"/>
    </source>
</evidence>
<dbReference type="EMBL" id="CAJJDN010000029">
    <property type="protein sequence ID" value="CAD8072608.1"/>
    <property type="molecule type" value="Genomic_DNA"/>
</dbReference>
<evidence type="ECO:0000256" key="3">
    <source>
        <dbReference type="SAM" id="Coils"/>
    </source>
</evidence>
<dbReference type="GO" id="GO:0004596">
    <property type="term" value="F:protein-N-terminal amino-acid acetyltransferase activity"/>
    <property type="evidence" value="ECO:0007669"/>
    <property type="project" value="InterPro"/>
</dbReference>
<evidence type="ECO:0000313" key="6">
    <source>
        <dbReference type="Proteomes" id="UP000692954"/>
    </source>
</evidence>
<dbReference type="OrthoDB" id="249099at2759"/>
<dbReference type="InterPro" id="IPR044542">
    <property type="entry name" value="NAA30-like"/>
</dbReference>
<dbReference type="GO" id="GO:0031417">
    <property type="term" value="C:NatC complex"/>
    <property type="evidence" value="ECO:0007669"/>
    <property type="project" value="TreeGrafter"/>
</dbReference>
<comment type="caution">
    <text evidence="5">The sequence shown here is derived from an EMBL/GenBank/DDBJ whole genome shotgun (WGS) entry which is preliminary data.</text>
</comment>
<reference evidence="5" key="1">
    <citation type="submission" date="2021-01" db="EMBL/GenBank/DDBJ databases">
        <authorList>
            <consortium name="Genoscope - CEA"/>
            <person name="William W."/>
        </authorList>
    </citation>
    <scope>NUCLEOTIDE SEQUENCE</scope>
</reference>
<proteinExistence type="predicted"/>
<sequence length="173" mass="20715">MDQDQSIKLEDIQYTNFTDYDQIPKIMPMIDAELSEPYSIYTYRYFLYGWPELSIFAYYKNEIIGAISIIKNYRQQLENQINIINQAEIEKRNIDVLKQAEFQHKNLLTKLKKKVREEIVLETEQTNHAALRLYESLGYAKMKRMQTYYMSGNDAFRLKLFLVDPLQSRQKSE</sequence>
<dbReference type="Proteomes" id="UP000692954">
    <property type="component" value="Unassembled WGS sequence"/>
</dbReference>
<keyword evidence="6" id="KW-1185">Reference proteome</keyword>
<keyword evidence="3" id="KW-0175">Coiled coil</keyword>
<protein>
    <recommendedName>
        <fullName evidence="4">N-acetyltransferase domain-containing protein</fullName>
    </recommendedName>
</protein>